<evidence type="ECO:0000259" key="1">
    <source>
        <dbReference type="Pfam" id="PF12697"/>
    </source>
</evidence>
<organism evidence="2 3">
    <name type="scientific">Actinomyces oris</name>
    <dbReference type="NCBI Taxonomy" id="544580"/>
    <lineage>
        <taxon>Bacteria</taxon>
        <taxon>Bacillati</taxon>
        <taxon>Actinomycetota</taxon>
        <taxon>Actinomycetes</taxon>
        <taxon>Actinomycetales</taxon>
        <taxon>Actinomycetaceae</taxon>
        <taxon>Actinomyces</taxon>
    </lineage>
</organism>
<name>A0A1Q8XHZ4_9ACTO</name>
<dbReference type="SUPFAM" id="SSF53474">
    <property type="entry name" value="alpha/beta-Hydrolases"/>
    <property type="match status" value="1"/>
</dbReference>
<feature type="domain" description="AB hydrolase-1" evidence="1">
    <location>
        <begin position="48"/>
        <end position="282"/>
    </location>
</feature>
<dbReference type="PANTHER" id="PTHR43689">
    <property type="entry name" value="HYDROLASE"/>
    <property type="match status" value="1"/>
</dbReference>
<comment type="caution">
    <text evidence="2">The sequence shown here is derived from an EMBL/GenBank/DDBJ whole genome shotgun (WGS) entry which is preliminary data.</text>
</comment>
<dbReference type="GO" id="GO:0016787">
    <property type="term" value="F:hydrolase activity"/>
    <property type="evidence" value="ECO:0007669"/>
    <property type="project" value="UniProtKB-KW"/>
</dbReference>
<dbReference type="RefSeq" id="WP_009747524.1">
    <property type="nucleotide sequence ID" value="NZ_CAURWH010000040.1"/>
</dbReference>
<dbReference type="Gene3D" id="3.40.50.1820">
    <property type="entry name" value="alpha/beta hydrolase"/>
    <property type="match status" value="1"/>
</dbReference>
<reference evidence="2 3" key="1">
    <citation type="submission" date="2016-12" db="EMBL/GenBank/DDBJ databases">
        <title>Genomic comparison of strains in the 'Actinomyces naeslundii' group.</title>
        <authorList>
            <person name="Mughal S.R."/>
            <person name="Do T."/>
            <person name="Gilbert S.C."/>
            <person name="Witherden E.A."/>
            <person name="Didelot X."/>
            <person name="Beighton D."/>
        </authorList>
    </citation>
    <scope>NUCLEOTIDE SEQUENCE [LARGE SCALE GENOMIC DNA]</scope>
    <source>
        <strain evidence="2 3">G53E</strain>
    </source>
</reference>
<protein>
    <submittedName>
        <fullName evidence="2">Alpha/beta hydrolase</fullName>
    </submittedName>
</protein>
<dbReference type="PANTHER" id="PTHR43689:SF8">
    <property type="entry name" value="ALPHA_BETA-HYDROLASES SUPERFAMILY PROTEIN"/>
    <property type="match status" value="1"/>
</dbReference>
<evidence type="ECO:0000313" key="2">
    <source>
        <dbReference type="EMBL" id="OLO79939.1"/>
    </source>
</evidence>
<keyword evidence="2" id="KW-0378">Hydrolase</keyword>
<dbReference type="Pfam" id="PF12697">
    <property type="entry name" value="Abhydrolase_6"/>
    <property type="match status" value="1"/>
</dbReference>
<dbReference type="InterPro" id="IPR000073">
    <property type="entry name" value="AB_hydrolase_1"/>
</dbReference>
<proteinExistence type="predicted"/>
<dbReference type="EMBL" id="MSKW01000001">
    <property type="protein sequence ID" value="OLO79939.1"/>
    <property type="molecule type" value="Genomic_DNA"/>
</dbReference>
<gene>
    <name evidence="2" type="ORF">BKH15_00210</name>
</gene>
<sequence length="304" mass="32409">MQANPYAPFLPPHHQHAASLAPKSTWWQWHGHRVHIARAPEPKAPARVLLVHGAGGHSGALWPIAALVASRGIDISAVDLPLYGRTRSPVPAAVRYDTWVDLLIDLVEAERDHRPLVLLGASIGGLLAYEVAAHSPHVAAVAATCLLDPGNWRARAHMTRAGALGVLGGPLSILARGGLAHTMVSMSAVANLRRMSRDRALSRLCSIDPRGGAARVPLGFLASYLRFAHTPPERNRTPVTLLHPGRDAWTPIELSARVLSRAAGPADLVILRECGHFPVEDPGLTELVDAVAGLARRLGSQGEA</sequence>
<evidence type="ECO:0000313" key="3">
    <source>
        <dbReference type="Proteomes" id="UP000186769"/>
    </source>
</evidence>
<accession>A0A1Q8XHZ4</accession>
<dbReference type="AlphaFoldDB" id="A0A1Q8XHZ4"/>
<dbReference type="Proteomes" id="UP000186769">
    <property type="component" value="Unassembled WGS sequence"/>
</dbReference>
<dbReference type="InterPro" id="IPR029058">
    <property type="entry name" value="AB_hydrolase_fold"/>
</dbReference>